<dbReference type="PRINTS" id="PR00625">
    <property type="entry name" value="JDOMAIN"/>
</dbReference>
<dbReference type="GO" id="GO:0016020">
    <property type="term" value="C:membrane"/>
    <property type="evidence" value="ECO:0007669"/>
    <property type="project" value="UniProtKB-SubCell"/>
</dbReference>
<evidence type="ECO:0000313" key="8">
    <source>
        <dbReference type="Proteomes" id="UP000192578"/>
    </source>
</evidence>
<evidence type="ECO:0000256" key="4">
    <source>
        <dbReference type="ARBA" id="ARBA00023186"/>
    </source>
</evidence>
<sequence length="98" mass="11237">MPDTILYAILEIRRDATEPDIKLAYRKLALKYHPDKNRDKNREEKLQAENNFKKIAFARDILTDENKRAIYDRDGILGLVDAPAGLFDLPPGTAEQPI</sequence>
<protein>
    <recommendedName>
        <fullName evidence="6">J domain-containing protein</fullName>
    </recommendedName>
</protein>
<dbReference type="SUPFAM" id="SSF46565">
    <property type="entry name" value="Chaperone J-domain"/>
    <property type="match status" value="1"/>
</dbReference>
<reference evidence="8" key="1">
    <citation type="submission" date="2017-01" db="EMBL/GenBank/DDBJ databases">
        <title>Comparative genomics of anhydrobiosis in the tardigrade Hypsibius dujardini.</title>
        <authorList>
            <person name="Yoshida Y."/>
            <person name="Koutsovoulos G."/>
            <person name="Laetsch D."/>
            <person name="Stevens L."/>
            <person name="Kumar S."/>
            <person name="Horikawa D."/>
            <person name="Ishino K."/>
            <person name="Komine S."/>
            <person name="Tomita M."/>
            <person name="Blaxter M."/>
            <person name="Arakawa K."/>
        </authorList>
    </citation>
    <scope>NUCLEOTIDE SEQUENCE [LARGE SCALE GENOMIC DNA]</scope>
    <source>
        <strain evidence="8">Z151</strain>
    </source>
</reference>
<dbReference type="GO" id="GO:0005737">
    <property type="term" value="C:cytoplasm"/>
    <property type="evidence" value="ECO:0007669"/>
    <property type="project" value="UniProtKB-ARBA"/>
</dbReference>
<dbReference type="Gene3D" id="1.10.287.110">
    <property type="entry name" value="DnaJ domain"/>
    <property type="match status" value="1"/>
</dbReference>
<evidence type="ECO:0000256" key="1">
    <source>
        <dbReference type="ARBA" id="ARBA00004635"/>
    </source>
</evidence>
<proteinExistence type="predicted"/>
<keyword evidence="3" id="KW-0564">Palmitate</keyword>
<feature type="domain" description="J" evidence="6">
    <location>
        <begin position="5"/>
        <end position="75"/>
    </location>
</feature>
<evidence type="ECO:0000256" key="3">
    <source>
        <dbReference type="ARBA" id="ARBA00023139"/>
    </source>
</evidence>
<feature type="non-terminal residue" evidence="7">
    <location>
        <position position="98"/>
    </location>
</feature>
<comment type="subcellular location">
    <subcellularLocation>
        <location evidence="1">Membrane</location>
        <topology evidence="1">Lipid-anchor</topology>
    </subcellularLocation>
</comment>
<gene>
    <name evidence="7" type="ORF">BV898_16083</name>
</gene>
<accession>A0A9X6NF66</accession>
<organism evidence="7 8">
    <name type="scientific">Hypsibius exemplaris</name>
    <name type="common">Freshwater tardigrade</name>
    <dbReference type="NCBI Taxonomy" id="2072580"/>
    <lineage>
        <taxon>Eukaryota</taxon>
        <taxon>Metazoa</taxon>
        <taxon>Ecdysozoa</taxon>
        <taxon>Tardigrada</taxon>
        <taxon>Eutardigrada</taxon>
        <taxon>Parachela</taxon>
        <taxon>Hypsibioidea</taxon>
        <taxon>Hypsibiidae</taxon>
        <taxon>Hypsibius</taxon>
    </lineage>
</organism>
<dbReference type="CDD" id="cd06257">
    <property type="entry name" value="DnaJ"/>
    <property type="match status" value="1"/>
</dbReference>
<dbReference type="Pfam" id="PF00226">
    <property type="entry name" value="DnaJ"/>
    <property type="match status" value="1"/>
</dbReference>
<evidence type="ECO:0000256" key="5">
    <source>
        <dbReference type="ARBA" id="ARBA00023288"/>
    </source>
</evidence>
<dbReference type="OrthoDB" id="1726119at2759"/>
<dbReference type="PROSITE" id="PS50076">
    <property type="entry name" value="DNAJ_2"/>
    <property type="match status" value="1"/>
</dbReference>
<dbReference type="EMBL" id="MTYJ01000232">
    <property type="protein sequence ID" value="OWA51608.1"/>
    <property type="molecule type" value="Genomic_DNA"/>
</dbReference>
<keyword evidence="5" id="KW-0449">Lipoprotein</keyword>
<dbReference type="SMART" id="SM00271">
    <property type="entry name" value="DnaJ"/>
    <property type="match status" value="1"/>
</dbReference>
<keyword evidence="2" id="KW-0472">Membrane</keyword>
<dbReference type="PANTHER" id="PTHR44027">
    <property type="entry name" value="DNAJ HOMOLOG SUBFAMILY C MEMBER 5 HOMOLOG"/>
    <property type="match status" value="1"/>
</dbReference>
<comment type="caution">
    <text evidence="7">The sequence shown here is derived from an EMBL/GenBank/DDBJ whole genome shotgun (WGS) entry which is preliminary data.</text>
</comment>
<dbReference type="InterPro" id="IPR001623">
    <property type="entry name" value="DnaJ_domain"/>
</dbReference>
<dbReference type="InterPro" id="IPR036869">
    <property type="entry name" value="J_dom_sf"/>
</dbReference>
<dbReference type="InterPro" id="IPR051434">
    <property type="entry name" value="DnaJ_C_subfamily_member5"/>
</dbReference>
<evidence type="ECO:0000259" key="6">
    <source>
        <dbReference type="PROSITE" id="PS50076"/>
    </source>
</evidence>
<dbReference type="AlphaFoldDB" id="A0A9X6NF66"/>
<evidence type="ECO:0000256" key="2">
    <source>
        <dbReference type="ARBA" id="ARBA00023136"/>
    </source>
</evidence>
<dbReference type="PANTHER" id="PTHR44027:SF7">
    <property type="entry name" value="DNAJ HOMOLOG SUBFAMILY C MEMBER 5 HOMOLOG"/>
    <property type="match status" value="1"/>
</dbReference>
<keyword evidence="4" id="KW-0143">Chaperone</keyword>
<evidence type="ECO:0000313" key="7">
    <source>
        <dbReference type="EMBL" id="OWA51608.1"/>
    </source>
</evidence>
<dbReference type="Proteomes" id="UP000192578">
    <property type="component" value="Unassembled WGS sequence"/>
</dbReference>
<keyword evidence="8" id="KW-1185">Reference proteome</keyword>
<name>A0A9X6NF66_HYPEX</name>